<dbReference type="EC" id="5.6.2.3" evidence="6"/>
<name>G0UBP0_TRYVY</name>
<comment type="cofactor">
    <cofactor evidence="1 6">
        <name>Mg(2+)</name>
        <dbReference type="ChEBI" id="CHEBI:18420"/>
    </cofactor>
</comment>
<evidence type="ECO:0000313" key="9">
    <source>
        <dbReference type="EMBL" id="CCC53237.1"/>
    </source>
</evidence>
<dbReference type="EMBL" id="HE573027">
    <property type="protein sequence ID" value="CCC53237.1"/>
    <property type="molecule type" value="Genomic_DNA"/>
</dbReference>
<dbReference type="CDD" id="cd18809">
    <property type="entry name" value="SF1_C_RecD"/>
    <property type="match status" value="1"/>
</dbReference>
<keyword evidence="6" id="KW-0227">DNA damage</keyword>
<dbReference type="SMART" id="SM00382">
    <property type="entry name" value="AAA"/>
    <property type="match status" value="1"/>
</dbReference>
<dbReference type="GO" id="GO:0006310">
    <property type="term" value="P:DNA recombination"/>
    <property type="evidence" value="ECO:0007669"/>
    <property type="project" value="UniProtKB-KW"/>
</dbReference>
<evidence type="ECO:0000256" key="5">
    <source>
        <dbReference type="ARBA" id="ARBA00048954"/>
    </source>
</evidence>
<accession>G0UBP0</accession>
<evidence type="ECO:0000256" key="2">
    <source>
        <dbReference type="ARBA" id="ARBA00009781"/>
    </source>
</evidence>
<keyword evidence="6" id="KW-0547">Nucleotide-binding</keyword>
<dbReference type="InterPro" id="IPR051055">
    <property type="entry name" value="PIF1_helicase"/>
</dbReference>
<dbReference type="Pfam" id="PF05970">
    <property type="entry name" value="PIF1"/>
    <property type="match status" value="1"/>
</dbReference>
<dbReference type="GO" id="GO:0016887">
    <property type="term" value="F:ATP hydrolysis activity"/>
    <property type="evidence" value="ECO:0007669"/>
    <property type="project" value="RHEA"/>
</dbReference>
<dbReference type="SUPFAM" id="SSF52540">
    <property type="entry name" value="P-loop containing nucleoside triphosphate hydrolases"/>
    <property type="match status" value="2"/>
</dbReference>
<dbReference type="GO" id="GO:0000723">
    <property type="term" value="P:telomere maintenance"/>
    <property type="evidence" value="ECO:0007669"/>
    <property type="project" value="InterPro"/>
</dbReference>
<dbReference type="GO" id="GO:0005524">
    <property type="term" value="F:ATP binding"/>
    <property type="evidence" value="ECO:0007669"/>
    <property type="project" value="UniProtKB-KW"/>
</dbReference>
<evidence type="ECO:0000256" key="3">
    <source>
        <dbReference type="ARBA" id="ARBA00011245"/>
    </source>
</evidence>
<keyword evidence="4 6" id="KW-0233">DNA recombination</keyword>
<dbReference type="GO" id="GO:0006281">
    <property type="term" value="P:DNA repair"/>
    <property type="evidence" value="ECO:0007669"/>
    <property type="project" value="UniProtKB-KW"/>
</dbReference>
<organism evidence="9">
    <name type="scientific">Trypanosoma vivax (strain Y486)</name>
    <dbReference type="NCBI Taxonomy" id="1055687"/>
    <lineage>
        <taxon>Eukaryota</taxon>
        <taxon>Discoba</taxon>
        <taxon>Euglenozoa</taxon>
        <taxon>Kinetoplastea</taxon>
        <taxon>Metakinetoplastina</taxon>
        <taxon>Trypanosomatida</taxon>
        <taxon>Trypanosomatidae</taxon>
        <taxon>Trypanosoma</taxon>
        <taxon>Duttonella</taxon>
    </lineage>
</organism>
<feature type="region of interest" description="Disordered" evidence="7">
    <location>
        <begin position="140"/>
        <end position="236"/>
    </location>
</feature>
<reference evidence="9" key="1">
    <citation type="journal article" date="2012" name="Proc. Natl. Acad. Sci. U.S.A.">
        <title>Antigenic diversity is generated by distinct evolutionary mechanisms in African trypanosome species.</title>
        <authorList>
            <person name="Jackson A.P."/>
            <person name="Berry A."/>
            <person name="Aslett M."/>
            <person name="Allison H.C."/>
            <person name="Burton P."/>
            <person name="Vavrova-Anderson J."/>
            <person name="Brown R."/>
            <person name="Browne H."/>
            <person name="Corton N."/>
            <person name="Hauser H."/>
            <person name="Gamble J."/>
            <person name="Gilderthorp R."/>
            <person name="Marcello L."/>
            <person name="McQuillan J."/>
            <person name="Otto T.D."/>
            <person name="Quail M.A."/>
            <person name="Sanders M.J."/>
            <person name="van Tonder A."/>
            <person name="Ginger M.L."/>
            <person name="Field M.C."/>
            <person name="Barry J.D."/>
            <person name="Hertz-Fowler C."/>
            <person name="Berriman M."/>
        </authorList>
    </citation>
    <scope>NUCLEOTIDE SEQUENCE</scope>
    <source>
        <strain evidence="9">Y486</strain>
    </source>
</reference>
<keyword evidence="6" id="KW-0347">Helicase</keyword>
<gene>
    <name evidence="9" type="ORF">TVY486_1107210</name>
</gene>
<sequence length="981" mass="107835">MLRRLVRPVGSASCTGALTLTVASYALGSLCSTKVSHGCSPSPMLCALRFCSGGTARRRKRSLKKGLKRGAKSAAVRPPNSVASSAMDADVMASVAGGGERGLAVPQQELHAVAPPEAAMGDAPEEHFDEVNEEMNGEVLEVAPDEKREVTEEVLEVAPEEKYEVDAESLEAAPGEKYEEANGESLEDASGEVLEVATGEAQGEAPAEKQEGAPEAVKTQQTAADAGDTSPATSDHGQLQTTLIYNALTGRMTSETSPSFICLKSIGFGINSKRQLCVEKPDMIRELAQKMRDGTATLPSNWPITVIRALGVILRNRNIEDPAEAIQQMIQVKINNLAQSRYAAVVNAVGDTEVQDLLNSGLIDDLATVELNEEQEKVIKLALEGHLMYIGGSAGTGKTVLLRCLCRRLQAERLRVAMTATTGVAGCHIGGSTFHHALGVSSHGEFVRRNHLLDYDVIIIDEVSMMSKKMFEEFVFRECFVKLRLETQVRQATSNLFAEALQQMRVGVVPKTLMQSVQELPPGTMVPSAVNLLPTNKEVNLANEEELRRLPGETVTFTPETGITTLRCDSTATLLLRTKPNFNEREFIQHVRSLLQATIEVPRASLLSLYRMYEDGHAMRVCLPQSESAAWRDAMRERFLEVAGLINDLDVGATVTEIVPNGEGLHTPECEEYLQKLMEKHPVAQPVTFKKGCRVLLRSNLSSRLVNGSIGTIVDFVECCVENIPDNLRCERVNNCVERYRIFCMMECGMVMPLLPVVKFHSGETIVVPPWEFSVGGGPITHYYSLSSVALPLSLAYAFTVHKVQGLTLVGRVHLELSRMWPCEHLLYVAMSRVRNPDQLSMSSFDPKMVIANSDCVAFDRELPTVDNMPPTKNYPRCSWKRCNDTVYQLRRDGGPLNRLFRDGTKEGSQNIVQQLNVGAPMKGSLEHSVIVARRLKKLIKQTERTVKTQEKRRKRQALATAKKDTTTTTTTTTIPEESSS</sequence>
<evidence type="ECO:0000256" key="6">
    <source>
        <dbReference type="RuleBase" id="RU363044"/>
    </source>
</evidence>
<dbReference type="PANTHER" id="PTHR47642">
    <property type="entry name" value="ATP-DEPENDENT DNA HELICASE"/>
    <property type="match status" value="1"/>
</dbReference>
<keyword evidence="6" id="KW-0234">DNA repair</keyword>
<evidence type="ECO:0000259" key="8">
    <source>
        <dbReference type="SMART" id="SM00382"/>
    </source>
</evidence>
<evidence type="ECO:0000256" key="4">
    <source>
        <dbReference type="ARBA" id="ARBA00023172"/>
    </source>
</evidence>
<dbReference type="Gene3D" id="3.40.50.300">
    <property type="entry name" value="P-loop containing nucleotide triphosphate hydrolases"/>
    <property type="match status" value="1"/>
</dbReference>
<keyword evidence="6" id="KW-0067">ATP-binding</keyword>
<feature type="region of interest" description="Disordered" evidence="7">
    <location>
        <begin position="945"/>
        <end position="981"/>
    </location>
</feature>
<feature type="compositionally biased region" description="Acidic residues" evidence="7">
    <location>
        <begin position="181"/>
        <end position="190"/>
    </location>
</feature>
<feature type="region of interest" description="Disordered" evidence="7">
    <location>
        <begin position="62"/>
        <end position="85"/>
    </location>
</feature>
<dbReference type="VEuPathDB" id="TriTrypDB:TvY486_1107210"/>
<feature type="compositionally biased region" description="Basic residues" evidence="7">
    <location>
        <begin position="62"/>
        <end position="71"/>
    </location>
</feature>
<dbReference type="InterPro" id="IPR027417">
    <property type="entry name" value="P-loop_NTPase"/>
</dbReference>
<comment type="similarity">
    <text evidence="2">Belongs to the helicase family. PIF1 subfamily.</text>
</comment>
<evidence type="ECO:0000256" key="1">
    <source>
        <dbReference type="ARBA" id="ARBA00001946"/>
    </source>
</evidence>
<proteinExistence type="inferred from homology"/>
<evidence type="ECO:0000256" key="7">
    <source>
        <dbReference type="SAM" id="MobiDB-lite"/>
    </source>
</evidence>
<dbReference type="InterPro" id="IPR010285">
    <property type="entry name" value="DNA_helicase_pif1-like_DEAD"/>
</dbReference>
<dbReference type="PANTHER" id="PTHR47642:SF5">
    <property type="entry name" value="ATP-DEPENDENT DNA HELICASE"/>
    <property type="match status" value="1"/>
</dbReference>
<dbReference type="GO" id="GO:0043139">
    <property type="term" value="F:5'-3' DNA helicase activity"/>
    <property type="evidence" value="ECO:0007669"/>
    <property type="project" value="UniProtKB-EC"/>
</dbReference>
<dbReference type="InterPro" id="IPR003593">
    <property type="entry name" value="AAA+_ATPase"/>
</dbReference>
<protein>
    <recommendedName>
        <fullName evidence="6">ATP-dependent DNA helicase</fullName>
        <ecNumber evidence="6">5.6.2.3</ecNumber>
    </recommendedName>
</protein>
<comment type="catalytic activity">
    <reaction evidence="5 6">
        <text>ATP + H2O = ADP + phosphate + H(+)</text>
        <dbReference type="Rhea" id="RHEA:13065"/>
        <dbReference type="ChEBI" id="CHEBI:15377"/>
        <dbReference type="ChEBI" id="CHEBI:15378"/>
        <dbReference type="ChEBI" id="CHEBI:30616"/>
        <dbReference type="ChEBI" id="CHEBI:43474"/>
        <dbReference type="ChEBI" id="CHEBI:456216"/>
        <dbReference type="EC" id="5.6.2.3"/>
    </reaction>
</comment>
<comment type="subunit">
    <text evidence="3">Monomer.</text>
</comment>
<keyword evidence="6" id="KW-0378">Hydrolase</keyword>
<dbReference type="AlphaFoldDB" id="G0UBP0"/>
<feature type="domain" description="AAA+ ATPase" evidence="8">
    <location>
        <begin position="384"/>
        <end position="512"/>
    </location>
</feature>